<accession>A0ACB0FB41</accession>
<name>A0ACB0FB41_RANTA</name>
<evidence type="ECO:0000313" key="2">
    <source>
        <dbReference type="Proteomes" id="UP001162501"/>
    </source>
</evidence>
<dbReference type="Proteomes" id="UP001162501">
    <property type="component" value="Chromosome 33"/>
</dbReference>
<reference evidence="1" key="1">
    <citation type="submission" date="2023-05" db="EMBL/GenBank/DDBJ databases">
        <authorList>
            <consortium name="ELIXIR-Norway"/>
        </authorList>
    </citation>
    <scope>NUCLEOTIDE SEQUENCE</scope>
</reference>
<gene>
    <name evidence="1" type="ORF">MRATA1EN3_LOCUS20479</name>
</gene>
<dbReference type="EMBL" id="OX596117">
    <property type="protein sequence ID" value="CAI9709266.1"/>
    <property type="molecule type" value="Genomic_DNA"/>
</dbReference>
<organism evidence="1 2">
    <name type="scientific">Rangifer tarandus platyrhynchus</name>
    <name type="common">Svalbard reindeer</name>
    <dbReference type="NCBI Taxonomy" id="3082113"/>
    <lineage>
        <taxon>Eukaryota</taxon>
        <taxon>Metazoa</taxon>
        <taxon>Chordata</taxon>
        <taxon>Craniata</taxon>
        <taxon>Vertebrata</taxon>
        <taxon>Euteleostomi</taxon>
        <taxon>Mammalia</taxon>
        <taxon>Eutheria</taxon>
        <taxon>Laurasiatheria</taxon>
        <taxon>Artiodactyla</taxon>
        <taxon>Ruminantia</taxon>
        <taxon>Pecora</taxon>
        <taxon>Cervidae</taxon>
        <taxon>Odocoileinae</taxon>
        <taxon>Rangifer</taxon>
    </lineage>
</organism>
<sequence>MTIVSILEESRNHKTGKLTFIPRVLAEELRNNLPDGMALKLKLKQKQLAARKAGGTAQVHRFSDRKQLVRGNWKKPLQLVQREQGESRLG</sequence>
<proteinExistence type="predicted"/>
<protein>
    <submittedName>
        <fullName evidence="1">Uncharacterized protein</fullName>
    </submittedName>
</protein>
<evidence type="ECO:0000313" key="1">
    <source>
        <dbReference type="EMBL" id="CAI9709266.1"/>
    </source>
</evidence>